<accession>A0A382RUC6</accession>
<feature type="non-terminal residue" evidence="2">
    <location>
        <position position="30"/>
    </location>
</feature>
<evidence type="ECO:0000313" key="2">
    <source>
        <dbReference type="EMBL" id="SVD00765.1"/>
    </source>
</evidence>
<keyword evidence="1" id="KW-1133">Transmembrane helix</keyword>
<dbReference type="EMBL" id="UINC01123951">
    <property type="protein sequence ID" value="SVD00765.1"/>
    <property type="molecule type" value="Genomic_DNA"/>
</dbReference>
<organism evidence="2">
    <name type="scientific">marine metagenome</name>
    <dbReference type="NCBI Taxonomy" id="408172"/>
    <lineage>
        <taxon>unclassified sequences</taxon>
        <taxon>metagenomes</taxon>
        <taxon>ecological metagenomes</taxon>
    </lineage>
</organism>
<gene>
    <name evidence="2" type="ORF">METZ01_LOCUS353619</name>
</gene>
<proteinExistence type="predicted"/>
<sequence>MDMPKRPFSSFESLFVVTGVLGLMLLYGCA</sequence>
<name>A0A382RUC6_9ZZZZ</name>
<feature type="transmembrane region" description="Helical" evidence="1">
    <location>
        <begin position="12"/>
        <end position="29"/>
    </location>
</feature>
<reference evidence="2" key="1">
    <citation type="submission" date="2018-05" db="EMBL/GenBank/DDBJ databases">
        <authorList>
            <person name="Lanie J.A."/>
            <person name="Ng W.-L."/>
            <person name="Kazmierczak K.M."/>
            <person name="Andrzejewski T.M."/>
            <person name="Davidsen T.M."/>
            <person name="Wayne K.J."/>
            <person name="Tettelin H."/>
            <person name="Glass J.I."/>
            <person name="Rusch D."/>
            <person name="Podicherti R."/>
            <person name="Tsui H.-C.T."/>
            <person name="Winkler M.E."/>
        </authorList>
    </citation>
    <scope>NUCLEOTIDE SEQUENCE</scope>
</reference>
<dbReference type="AlphaFoldDB" id="A0A382RUC6"/>
<protein>
    <submittedName>
        <fullName evidence="2">Uncharacterized protein</fullName>
    </submittedName>
</protein>
<keyword evidence="1" id="KW-0812">Transmembrane</keyword>
<keyword evidence="1" id="KW-0472">Membrane</keyword>
<evidence type="ECO:0000256" key="1">
    <source>
        <dbReference type="SAM" id="Phobius"/>
    </source>
</evidence>
<dbReference type="PROSITE" id="PS51257">
    <property type="entry name" value="PROKAR_LIPOPROTEIN"/>
    <property type="match status" value="1"/>
</dbReference>